<dbReference type="InterPro" id="IPR052765">
    <property type="entry name" value="PGM-Related"/>
</dbReference>
<evidence type="ECO:0000256" key="1">
    <source>
        <dbReference type="PIRSR" id="PIRSR613078-1"/>
    </source>
</evidence>
<dbReference type="PANTHER" id="PTHR46192">
    <property type="entry name" value="BROAD-RANGE ACID PHOSPHATASE DET1"/>
    <property type="match status" value="1"/>
</dbReference>
<dbReference type="SMART" id="SM00855">
    <property type="entry name" value="PGAM"/>
    <property type="match status" value="1"/>
</dbReference>
<evidence type="ECO:0008006" key="5">
    <source>
        <dbReference type="Google" id="ProtNLM"/>
    </source>
</evidence>
<dbReference type="InterPro" id="IPR013078">
    <property type="entry name" value="His_Pase_superF_clade-1"/>
</dbReference>
<feature type="region of interest" description="Disordered" evidence="3">
    <location>
        <begin position="277"/>
        <end position="314"/>
    </location>
</feature>
<protein>
    <recommendedName>
        <fullName evidence="5">Phosphoglycerate mutase (2,3-diphosphoglycerate-dependent)</fullName>
    </recommendedName>
</protein>
<dbReference type="EMBL" id="HBKQ01011437">
    <property type="protein sequence ID" value="CAE2219297.1"/>
    <property type="molecule type" value="Transcribed_RNA"/>
</dbReference>
<feature type="binding site" evidence="2">
    <location>
        <position position="123"/>
    </location>
    <ligand>
        <name>substrate</name>
    </ligand>
</feature>
<evidence type="ECO:0000256" key="2">
    <source>
        <dbReference type="PIRSR" id="PIRSR613078-2"/>
    </source>
</evidence>
<feature type="active site" description="Proton donor/acceptor" evidence="1">
    <location>
        <position position="150"/>
    </location>
</feature>
<name>A0A7S4I622_9STRA</name>
<evidence type="ECO:0000313" key="4">
    <source>
        <dbReference type="EMBL" id="CAE2219297.1"/>
    </source>
</evidence>
<dbReference type="CDD" id="cd07067">
    <property type="entry name" value="HP_PGM_like"/>
    <property type="match status" value="1"/>
</dbReference>
<dbReference type="AlphaFoldDB" id="A0A7S4I622"/>
<reference evidence="4" key="1">
    <citation type="submission" date="2021-01" db="EMBL/GenBank/DDBJ databases">
        <authorList>
            <person name="Corre E."/>
            <person name="Pelletier E."/>
            <person name="Niang G."/>
            <person name="Scheremetjew M."/>
            <person name="Finn R."/>
            <person name="Kale V."/>
            <person name="Holt S."/>
            <person name="Cochrane G."/>
            <person name="Meng A."/>
            <person name="Brown T."/>
            <person name="Cohen L."/>
        </authorList>
    </citation>
    <scope>NUCLEOTIDE SEQUENCE</scope>
    <source>
        <strain evidence="4">Isolate 1302-5</strain>
    </source>
</reference>
<gene>
    <name evidence="4" type="ORF">OAUR00152_LOCUS7710</name>
</gene>
<feature type="active site" description="Tele-phosphohistidine intermediate" evidence="1">
    <location>
        <position position="68"/>
    </location>
</feature>
<accession>A0A7S4I622</accession>
<evidence type="ECO:0000256" key="3">
    <source>
        <dbReference type="SAM" id="MobiDB-lite"/>
    </source>
</evidence>
<organism evidence="4">
    <name type="scientific">Odontella aurita</name>
    <dbReference type="NCBI Taxonomy" id="265563"/>
    <lineage>
        <taxon>Eukaryota</taxon>
        <taxon>Sar</taxon>
        <taxon>Stramenopiles</taxon>
        <taxon>Ochrophyta</taxon>
        <taxon>Bacillariophyta</taxon>
        <taxon>Mediophyceae</taxon>
        <taxon>Biddulphiophycidae</taxon>
        <taxon>Eupodiscales</taxon>
        <taxon>Odontellaceae</taxon>
        <taxon>Odontella</taxon>
    </lineage>
</organism>
<sequence length="314" mass="35092">MLGALAVRNIRAAEARLMAQSVASDTNIVGRVARAPFAAKAFFPASTPSSSRPKATTNLPKNILLLRHGRSLGNEDETLFARLPDWRIPLSAEGRRQARTAGARIQRAAGSDPLVFYVSPYLRTKQTFDEVRKAVTSDVLLVREEPRLREQDFGNFQNPKLMLEAKRERANFGRFFYRFPDGESGADVFDRVAAFCSTFNRDMNQIGRSDSTAVFITHGITARMFVMRYLHWTVEDFEALHNPPNCGLLHLRRFDEPGGPAYRLKGESRELIKAPKDPGIGKALQIGSALRDGDSRSSEDGEEGWDFSETAWGL</sequence>
<dbReference type="InterPro" id="IPR029033">
    <property type="entry name" value="His_PPase_superfam"/>
</dbReference>
<dbReference type="Gene3D" id="3.40.50.1240">
    <property type="entry name" value="Phosphoglycerate mutase-like"/>
    <property type="match status" value="1"/>
</dbReference>
<dbReference type="SUPFAM" id="SSF53254">
    <property type="entry name" value="Phosphoglycerate mutase-like"/>
    <property type="match status" value="1"/>
</dbReference>
<feature type="binding site" evidence="2">
    <location>
        <begin position="67"/>
        <end position="74"/>
    </location>
    <ligand>
        <name>substrate</name>
    </ligand>
</feature>
<proteinExistence type="predicted"/>
<dbReference type="Pfam" id="PF00300">
    <property type="entry name" value="His_Phos_1"/>
    <property type="match status" value="1"/>
</dbReference>